<sequence length="90" mass="10121">MSIIRNAVNTNFDFIRLAGSTAKQKAGHRILVRQPSIHQLLRNCPTCLILFIPVGSLVGMRGIPVYTWPFILTTRLTLIIFSFIPGVKRT</sequence>
<dbReference type="Proteomes" id="UP000316612">
    <property type="component" value="Unassembled WGS sequence"/>
</dbReference>
<proteinExistence type="predicted"/>
<evidence type="ECO:0000313" key="3">
    <source>
        <dbReference type="Proteomes" id="UP000316612"/>
    </source>
</evidence>
<feature type="transmembrane region" description="Helical" evidence="1">
    <location>
        <begin position="66"/>
        <end position="87"/>
    </location>
</feature>
<keyword evidence="1" id="KW-1133">Transmembrane helix</keyword>
<organism evidence="2 3">
    <name type="scientific">Glutamicibacter uratoxydans</name>
    <name type="common">Arthrobacter uratoxydans</name>
    <dbReference type="NCBI Taxonomy" id="43667"/>
    <lineage>
        <taxon>Bacteria</taxon>
        <taxon>Bacillati</taxon>
        <taxon>Actinomycetota</taxon>
        <taxon>Actinomycetes</taxon>
        <taxon>Micrococcales</taxon>
        <taxon>Micrococcaceae</taxon>
        <taxon>Glutamicibacter</taxon>
    </lineage>
</organism>
<gene>
    <name evidence="2" type="ORF">AUR04nite_05210</name>
</gene>
<comment type="caution">
    <text evidence="2">The sequence shown here is derived from an EMBL/GenBank/DDBJ whole genome shotgun (WGS) entry which is preliminary data.</text>
</comment>
<keyword evidence="3" id="KW-1185">Reference proteome</keyword>
<dbReference type="AlphaFoldDB" id="A0A4Y4DI88"/>
<dbReference type="RefSeq" id="WP_141361639.1">
    <property type="nucleotide sequence ID" value="NZ_BAAAJL010000003.1"/>
</dbReference>
<feature type="transmembrane region" description="Helical" evidence="1">
    <location>
        <begin position="40"/>
        <end position="60"/>
    </location>
</feature>
<evidence type="ECO:0000313" key="2">
    <source>
        <dbReference type="EMBL" id="GED04989.1"/>
    </source>
</evidence>
<evidence type="ECO:0000256" key="1">
    <source>
        <dbReference type="SAM" id="Phobius"/>
    </source>
</evidence>
<reference evidence="2 3" key="1">
    <citation type="submission" date="2019-06" db="EMBL/GenBank/DDBJ databases">
        <title>Whole genome shotgun sequence of Glutamicibacter uratoxydans NBRC 15515.</title>
        <authorList>
            <person name="Hosoyama A."/>
            <person name="Uohara A."/>
            <person name="Ohji S."/>
            <person name="Ichikawa N."/>
        </authorList>
    </citation>
    <scope>NUCLEOTIDE SEQUENCE [LARGE SCALE GENOMIC DNA]</scope>
    <source>
        <strain evidence="2 3">NBRC 15515</strain>
    </source>
</reference>
<keyword evidence="1" id="KW-0812">Transmembrane</keyword>
<name>A0A4Y4DI88_GLUUR</name>
<dbReference type="EMBL" id="BJNY01000002">
    <property type="protein sequence ID" value="GED04989.1"/>
    <property type="molecule type" value="Genomic_DNA"/>
</dbReference>
<keyword evidence="1" id="KW-0472">Membrane</keyword>
<accession>A0A4Y4DI88</accession>
<protein>
    <submittedName>
        <fullName evidence="2">Uncharacterized protein</fullName>
    </submittedName>
</protein>